<feature type="binding site" evidence="6">
    <location>
        <position position="57"/>
    </location>
    <ligand>
        <name>FMN</name>
        <dbReference type="ChEBI" id="CHEBI:58210"/>
    </ligand>
</feature>
<sequence>MTRRPVHLAVEVRGAGAHPGAWRAPDSAATRLFSPAYHLLLAQLAHRGGLDVLFLPDSFVPPGDDPGLVRGALDAVAVAARVAPAAPRLGIVATATVTHTEPFHLSKAIATLDFVSSGFAGWQPDVSRTAAEADLFGRKAAADAGTLWREADEAVEVVTALWDSWEDDAEIRDVATGRFVDRDKLHPVGFRGEFFSVAGASITPRPPQGHPLVVLRADEPEALAVAARRADVVRISATHVGAAVAARTRIRDAVAAAGRDPDTVGVWLDVEVLVAPTAAQARERLATLDGYVRTLATVGTAPLRFAGTPAGLGDLVDHAVRSGAADGITLVPLALPGGLEQIVHHAVPHLVGRGLRPERPHGSTLRERLGLARPANVFEKGGVPA</sequence>
<evidence type="ECO:0000256" key="1">
    <source>
        <dbReference type="ARBA" id="ARBA00022630"/>
    </source>
</evidence>
<accession>A0A511DM23</accession>
<evidence type="ECO:0000256" key="3">
    <source>
        <dbReference type="ARBA" id="ARBA00023002"/>
    </source>
</evidence>
<evidence type="ECO:0000256" key="2">
    <source>
        <dbReference type="ARBA" id="ARBA00022643"/>
    </source>
</evidence>
<dbReference type="InterPro" id="IPR011251">
    <property type="entry name" value="Luciferase-like_dom"/>
</dbReference>
<keyword evidence="2 6" id="KW-0288">FMN</keyword>
<dbReference type="GO" id="GO:0004497">
    <property type="term" value="F:monooxygenase activity"/>
    <property type="evidence" value="ECO:0007669"/>
    <property type="project" value="UniProtKB-KW"/>
</dbReference>
<dbReference type="RefSeq" id="WP_147112817.1">
    <property type="nucleotide sequence ID" value="NZ_BJVJ01000066.1"/>
</dbReference>
<dbReference type="PIRSF" id="PIRSF000337">
    <property type="entry name" value="NTA_MOA"/>
    <property type="match status" value="1"/>
</dbReference>
<feature type="domain" description="Luciferase-like" evidence="7">
    <location>
        <begin position="27"/>
        <end position="288"/>
    </location>
</feature>
<dbReference type="GO" id="GO:0016705">
    <property type="term" value="F:oxidoreductase activity, acting on paired donors, with incorporation or reduction of molecular oxygen"/>
    <property type="evidence" value="ECO:0007669"/>
    <property type="project" value="InterPro"/>
</dbReference>
<dbReference type="SUPFAM" id="SSF51679">
    <property type="entry name" value="Bacterial luciferase-like"/>
    <property type="match status" value="1"/>
</dbReference>
<dbReference type="OrthoDB" id="9135350at2"/>
<name>A0A511DM23_9PSEU</name>
<evidence type="ECO:0000313" key="8">
    <source>
        <dbReference type="EMBL" id="GEL25861.1"/>
    </source>
</evidence>
<evidence type="ECO:0000256" key="6">
    <source>
        <dbReference type="PIRSR" id="PIRSR000337-1"/>
    </source>
</evidence>
<dbReference type="InterPro" id="IPR036661">
    <property type="entry name" value="Luciferase-like_sf"/>
</dbReference>
<evidence type="ECO:0000256" key="4">
    <source>
        <dbReference type="ARBA" id="ARBA00023033"/>
    </source>
</evidence>
<gene>
    <name evidence="8" type="ORF">PSU4_48150</name>
</gene>
<proteinExistence type="inferred from homology"/>
<dbReference type="PANTHER" id="PTHR30011">
    <property type="entry name" value="ALKANESULFONATE MONOOXYGENASE-RELATED"/>
    <property type="match status" value="1"/>
</dbReference>
<keyword evidence="1 6" id="KW-0285">Flavoprotein</keyword>
<dbReference type="InterPro" id="IPR016215">
    <property type="entry name" value="NTA_MOA"/>
</dbReference>
<comment type="caution">
    <text evidence="8">The sequence shown here is derived from an EMBL/GenBank/DDBJ whole genome shotgun (WGS) entry which is preliminary data.</text>
</comment>
<comment type="similarity">
    <text evidence="5">Belongs to the NtaA/SnaA/DszA monooxygenase family.</text>
</comment>
<dbReference type="EMBL" id="BJVJ01000066">
    <property type="protein sequence ID" value="GEL25861.1"/>
    <property type="molecule type" value="Genomic_DNA"/>
</dbReference>
<keyword evidence="9" id="KW-1185">Reference proteome</keyword>
<evidence type="ECO:0000313" key="9">
    <source>
        <dbReference type="Proteomes" id="UP000321685"/>
    </source>
</evidence>
<dbReference type="Proteomes" id="UP000321685">
    <property type="component" value="Unassembled WGS sequence"/>
</dbReference>
<keyword evidence="4 8" id="KW-0503">Monooxygenase</keyword>
<evidence type="ECO:0000259" key="7">
    <source>
        <dbReference type="Pfam" id="PF00296"/>
    </source>
</evidence>
<dbReference type="PANTHER" id="PTHR30011:SF16">
    <property type="entry name" value="C2H2 FINGER DOMAIN TRANSCRIPTION FACTOR (EUROFUNG)-RELATED"/>
    <property type="match status" value="1"/>
</dbReference>
<dbReference type="AlphaFoldDB" id="A0A511DM23"/>
<reference evidence="8 9" key="1">
    <citation type="submission" date="2019-07" db="EMBL/GenBank/DDBJ databases">
        <title>Whole genome shotgun sequence of Pseudonocardia sulfidoxydans NBRC 16205.</title>
        <authorList>
            <person name="Hosoyama A."/>
            <person name="Uohara A."/>
            <person name="Ohji S."/>
            <person name="Ichikawa N."/>
        </authorList>
    </citation>
    <scope>NUCLEOTIDE SEQUENCE [LARGE SCALE GENOMIC DNA]</scope>
    <source>
        <strain evidence="8 9">NBRC 16205</strain>
    </source>
</reference>
<keyword evidence="3" id="KW-0560">Oxidoreductase</keyword>
<organism evidence="8 9">
    <name type="scientific">Pseudonocardia sulfidoxydans NBRC 16205</name>
    <dbReference type="NCBI Taxonomy" id="1223511"/>
    <lineage>
        <taxon>Bacteria</taxon>
        <taxon>Bacillati</taxon>
        <taxon>Actinomycetota</taxon>
        <taxon>Actinomycetes</taxon>
        <taxon>Pseudonocardiales</taxon>
        <taxon>Pseudonocardiaceae</taxon>
        <taxon>Pseudonocardia</taxon>
    </lineage>
</organism>
<feature type="binding site" evidence="6">
    <location>
        <position position="94"/>
    </location>
    <ligand>
        <name>FMN</name>
        <dbReference type="ChEBI" id="CHEBI:58210"/>
    </ligand>
</feature>
<protein>
    <submittedName>
        <fullName evidence="8">Monooxygenase</fullName>
    </submittedName>
</protein>
<dbReference type="Gene3D" id="3.20.20.30">
    <property type="entry name" value="Luciferase-like domain"/>
    <property type="match status" value="1"/>
</dbReference>
<dbReference type="Pfam" id="PF00296">
    <property type="entry name" value="Bac_luciferase"/>
    <property type="match status" value="1"/>
</dbReference>
<evidence type="ECO:0000256" key="5">
    <source>
        <dbReference type="ARBA" id="ARBA00033748"/>
    </source>
</evidence>
<dbReference type="InterPro" id="IPR051260">
    <property type="entry name" value="Diverse_substr_monoxygenases"/>
</dbReference>